<comment type="caution">
    <text evidence="1">The sequence shown here is derived from an EMBL/GenBank/DDBJ whole genome shotgun (WGS) entry which is preliminary data.</text>
</comment>
<proteinExistence type="predicted"/>
<dbReference type="AlphaFoldDB" id="A0A4Q0SGE8"/>
<evidence type="ECO:0000313" key="1">
    <source>
        <dbReference type="EMBL" id="RXH38202.1"/>
    </source>
</evidence>
<protein>
    <submittedName>
        <fullName evidence="1">Uncharacterized protein</fullName>
    </submittedName>
</protein>
<evidence type="ECO:0000313" key="2">
    <source>
        <dbReference type="Proteomes" id="UP000290565"/>
    </source>
</evidence>
<dbReference type="RefSeq" id="WP_164939550.1">
    <property type="nucleotide sequence ID" value="NZ_LBJM01000062.1"/>
</dbReference>
<name>A0A4Q0SGE8_9BRAD</name>
<sequence>MIRSDALQLFLRPRIVLVFAHLPNVGTPSQPVVFLGNFKQPVFGFSVSERFRFLSRCFRTASPVLGLVEFTFRIHAESMQLADQRNATPALRIIT</sequence>
<dbReference type="Proteomes" id="UP000290565">
    <property type="component" value="Unassembled WGS sequence"/>
</dbReference>
<reference evidence="1 2" key="1">
    <citation type="submission" date="2015-04" db="EMBL/GenBank/DDBJ databases">
        <title>Comparative genomics of rhizobia nodulating Arachis hypogaea in China.</title>
        <authorList>
            <person name="Li Y."/>
        </authorList>
    </citation>
    <scope>NUCLEOTIDE SEQUENCE [LARGE SCALE GENOMIC DNA]</scope>
    <source>
        <strain evidence="1 2">CCBAU 51787</strain>
    </source>
</reference>
<gene>
    <name evidence="1" type="ORF">XH94_23330</name>
</gene>
<organism evidence="1 2">
    <name type="scientific">Bradyrhizobium zhanjiangense</name>
    <dbReference type="NCBI Taxonomy" id="1325107"/>
    <lineage>
        <taxon>Bacteria</taxon>
        <taxon>Pseudomonadati</taxon>
        <taxon>Pseudomonadota</taxon>
        <taxon>Alphaproteobacteria</taxon>
        <taxon>Hyphomicrobiales</taxon>
        <taxon>Nitrobacteraceae</taxon>
        <taxon>Bradyrhizobium</taxon>
    </lineage>
</organism>
<dbReference type="EMBL" id="LBJM01000062">
    <property type="protein sequence ID" value="RXH38202.1"/>
    <property type="molecule type" value="Genomic_DNA"/>
</dbReference>
<accession>A0A4Q0SGE8</accession>